<dbReference type="eggNOG" id="KOG4379">
    <property type="taxonomic scope" value="Eukaryota"/>
</dbReference>
<reference evidence="7" key="1">
    <citation type="submission" date="2016-11" db="UniProtKB">
        <authorList>
            <consortium name="WormBaseParasite"/>
        </authorList>
    </citation>
    <scope>IDENTIFICATION</scope>
</reference>
<accession>A0A1I7V2F0</accession>
<keyword evidence="6" id="KW-1185">Reference proteome</keyword>
<dbReference type="SUPFAM" id="SSF53098">
    <property type="entry name" value="Ribonuclease H-like"/>
    <property type="match status" value="1"/>
</dbReference>
<feature type="region of interest" description="Disordered" evidence="3">
    <location>
        <begin position="128"/>
        <end position="168"/>
    </location>
</feature>
<evidence type="ECO:0000256" key="2">
    <source>
        <dbReference type="SAM" id="Coils"/>
    </source>
</evidence>
<evidence type="ECO:0000259" key="4">
    <source>
        <dbReference type="PROSITE" id="PS50158"/>
    </source>
</evidence>
<dbReference type="SUPFAM" id="SSF56672">
    <property type="entry name" value="DNA/RNA polymerases"/>
    <property type="match status" value="1"/>
</dbReference>
<feature type="region of interest" description="Disordered" evidence="3">
    <location>
        <begin position="1987"/>
        <end position="2034"/>
    </location>
</feature>
<keyword evidence="1" id="KW-0479">Metal-binding</keyword>
<dbReference type="PANTHER" id="PTHR47331:SF5">
    <property type="entry name" value="RIBONUCLEASE H"/>
    <property type="match status" value="1"/>
</dbReference>
<dbReference type="InterPro" id="IPR005312">
    <property type="entry name" value="DUF1759"/>
</dbReference>
<feature type="region of interest" description="Disordered" evidence="3">
    <location>
        <begin position="2056"/>
        <end position="2086"/>
    </location>
</feature>
<dbReference type="InterPro" id="IPR001584">
    <property type="entry name" value="Integrase_cat-core"/>
</dbReference>
<name>A0A1I7V2F0_9PELO</name>
<dbReference type="GO" id="GO:0008270">
    <property type="term" value="F:zinc ion binding"/>
    <property type="evidence" value="ECO:0007669"/>
    <property type="project" value="UniProtKB-KW"/>
</dbReference>
<evidence type="ECO:0000256" key="3">
    <source>
        <dbReference type="SAM" id="MobiDB-lite"/>
    </source>
</evidence>
<feature type="compositionally biased region" description="Low complexity" evidence="3">
    <location>
        <begin position="304"/>
        <end position="314"/>
    </location>
</feature>
<dbReference type="InterPro" id="IPR036397">
    <property type="entry name" value="RNaseH_sf"/>
</dbReference>
<organism evidence="6 7">
    <name type="scientific">Caenorhabditis tropicalis</name>
    <dbReference type="NCBI Taxonomy" id="1561998"/>
    <lineage>
        <taxon>Eukaryota</taxon>
        <taxon>Metazoa</taxon>
        <taxon>Ecdysozoa</taxon>
        <taxon>Nematoda</taxon>
        <taxon>Chromadorea</taxon>
        <taxon>Rhabditida</taxon>
        <taxon>Rhabditina</taxon>
        <taxon>Rhabditomorpha</taxon>
        <taxon>Rhabditoidea</taxon>
        <taxon>Rhabditidae</taxon>
        <taxon>Peloderinae</taxon>
        <taxon>Caenorhabditis</taxon>
    </lineage>
</organism>
<dbReference type="PROSITE" id="PS50158">
    <property type="entry name" value="ZF_CCHC"/>
    <property type="match status" value="1"/>
</dbReference>
<keyword evidence="1" id="KW-0863">Zinc-finger</keyword>
<feature type="compositionally biased region" description="Polar residues" evidence="3">
    <location>
        <begin position="15"/>
        <end position="27"/>
    </location>
</feature>
<feature type="domain" description="Integrase catalytic" evidence="5">
    <location>
        <begin position="1671"/>
        <end position="1859"/>
    </location>
</feature>
<dbReference type="Pfam" id="PF18701">
    <property type="entry name" value="DUF5641"/>
    <property type="match status" value="1"/>
</dbReference>
<feature type="compositionally biased region" description="Low complexity" evidence="3">
    <location>
        <begin position="147"/>
        <end position="157"/>
    </location>
</feature>
<dbReference type="Proteomes" id="UP000095282">
    <property type="component" value="Unplaced"/>
</dbReference>
<dbReference type="PANTHER" id="PTHR47331">
    <property type="entry name" value="PHD-TYPE DOMAIN-CONTAINING PROTEIN"/>
    <property type="match status" value="1"/>
</dbReference>
<dbReference type="Gene3D" id="1.10.340.70">
    <property type="match status" value="1"/>
</dbReference>
<dbReference type="WBParaSite" id="Csp11.Scaffold630.g21721.t1">
    <property type="protein sequence ID" value="Csp11.Scaffold630.g21721.t1"/>
    <property type="gene ID" value="Csp11.Scaffold630.g21721"/>
</dbReference>
<dbReference type="STRING" id="1561998.A0A1I7V2F0"/>
<protein>
    <submittedName>
        <fullName evidence="7">Integrase catalytic domain-containing protein</fullName>
    </submittedName>
</protein>
<feature type="compositionally biased region" description="Basic and acidic residues" evidence="3">
    <location>
        <begin position="2077"/>
        <end position="2086"/>
    </location>
</feature>
<evidence type="ECO:0000313" key="6">
    <source>
        <dbReference type="Proteomes" id="UP000095282"/>
    </source>
</evidence>
<feature type="compositionally biased region" description="Basic and acidic residues" evidence="3">
    <location>
        <begin position="1999"/>
        <end position="2019"/>
    </location>
</feature>
<dbReference type="GO" id="GO:0015074">
    <property type="term" value="P:DNA integration"/>
    <property type="evidence" value="ECO:0007669"/>
    <property type="project" value="InterPro"/>
</dbReference>
<dbReference type="InterPro" id="IPR040676">
    <property type="entry name" value="DUF5641"/>
</dbReference>
<evidence type="ECO:0000256" key="1">
    <source>
        <dbReference type="PROSITE-ProRule" id="PRU00047"/>
    </source>
</evidence>
<keyword evidence="2" id="KW-0175">Coiled coil</keyword>
<dbReference type="Pfam" id="PF05380">
    <property type="entry name" value="Peptidase_A17"/>
    <property type="match status" value="1"/>
</dbReference>
<feature type="domain" description="CCHC-type" evidence="4">
    <location>
        <begin position="578"/>
        <end position="594"/>
    </location>
</feature>
<dbReference type="SMART" id="SM00343">
    <property type="entry name" value="ZnF_C2HC"/>
    <property type="match status" value="2"/>
</dbReference>
<dbReference type="GO" id="GO:0003676">
    <property type="term" value="F:nucleic acid binding"/>
    <property type="evidence" value="ECO:0007669"/>
    <property type="project" value="InterPro"/>
</dbReference>
<evidence type="ECO:0000313" key="7">
    <source>
        <dbReference type="WBParaSite" id="Csp11.Scaffold630.g21721.t1"/>
    </source>
</evidence>
<dbReference type="GO" id="GO:0042575">
    <property type="term" value="C:DNA polymerase complex"/>
    <property type="evidence" value="ECO:0007669"/>
    <property type="project" value="UniProtKB-ARBA"/>
</dbReference>
<feature type="coiled-coil region" evidence="2">
    <location>
        <begin position="194"/>
        <end position="229"/>
    </location>
</feature>
<dbReference type="InterPro" id="IPR001878">
    <property type="entry name" value="Znf_CCHC"/>
</dbReference>
<proteinExistence type="predicted"/>
<feature type="compositionally biased region" description="Low complexity" evidence="3">
    <location>
        <begin position="1987"/>
        <end position="1998"/>
    </location>
</feature>
<dbReference type="InterPro" id="IPR000477">
    <property type="entry name" value="RT_dom"/>
</dbReference>
<dbReference type="InterPro" id="IPR008042">
    <property type="entry name" value="Retrotrans_Pao"/>
</dbReference>
<feature type="region of interest" description="Disordered" evidence="3">
    <location>
        <begin position="37"/>
        <end position="56"/>
    </location>
</feature>
<dbReference type="Pfam" id="PF03564">
    <property type="entry name" value="DUF1759"/>
    <property type="match status" value="1"/>
</dbReference>
<dbReference type="PROSITE" id="PS50994">
    <property type="entry name" value="INTEGRASE"/>
    <property type="match status" value="1"/>
</dbReference>
<sequence length="2086" mass="236721">MAPKWAKKAGGNGTGSRPSMRSLKSSVTKVITKARDKAEEVQNALRRHPKGLAPEDMDRYQEELQAQLELMKGIPDAIDEYIEGSLLLSGSDAIGNDNRSKMEVHLEERHWAEVVDRLEQLLKEAVRRAGKGRSKGIDEKRGGRTGVDGSESGEVSGNRVRSDSTLGSTELAESLSKRLATIQQTQDLFMDRMSNIAQERKAEAQERKAEAQERKAEAQERMAQAQEIKTLKRALEENTSQLGQLMSWIKERERPFAEKELLGIAVSGQSDQHLVDRDDVSVFENRDLSPPSEISKKESPILESSISGTGVSTVSRDRPGHTPMLSTNLVNSITSTITRFNGDPETYVLFRQMFDLMVHDNPEVPVTMKQSLLMRLLDEDVLKMMRSPKISAEDYQVLRDNLDRQYGKEDESSRHYIDLPKQHQFALDDFDEMEKDLTRFCTITNILKNNGSNPDDPVFLTMFVDRLPQKIMSQVFKKLRKGGQSFKDLADAAYEAILEKKALEQARLRQQKTVRVDEVLAVKVNLAQSGASYSPGQNGSAEGYQQRTCHFCKSAEHSGYTCPLSVAEREEAVKKRGRCFNCLSPKHRSRDCPSKGSCARCHKRHHTTICRLQEKSQFGGAGTAKQEPKQEEKSDKEPFFRTTEVATSESGPNRVVDPDSNLPFMVFKGKDGEDLLALVDCGASTTIVSTQTAARLKMPVVGEKVLHFKGFVADSRPESCTFYEVEVEDREGKLWSTACASYHRMNVRFTAPKFGPADVKFMREKGVGVEKLRRLEEFSGRPIDMIIGNNILGNIRQNQWSLPSGRCVEETLLGLVIYPPVMEGELKPAGQGRLSLERNQSQPVAYKISLEGISSRKKREAANVKEDNWYLDELLEMSWRLELLGLEPPDKVSEKEVLDQELVEHFRKTAVRDKDNKIYVAFPFNGRERDLQDNAAVALKRLAYDKIIQQQLESGIIEEVTEEMNRQEGPVFHIPHSAVFKESSNTTKLRIVFDASSHKKNALALNECIYPGPSILQSIVGILVRSRLSKFIMSSDIEKAFHQVRIQPECRNVTRFLWVKDIRKEPVGDNIVVFRFTRLPFGITCSPFLLGISIQCYLELDQCPLNEKILESIYVDNVVVTTNKLEELQRLYPQLKGKFKRMHMNLREFACNDADVMETIPEEDRAPSRINKFLGHEWNSESDTFGIKLASPPTGIPTKREVVAFQAKNYDPMGIISPLIVKTKILVTKMWELNVPWDTQIPEAVRPLWTEIVEDFQDTMYTIPRQVVESYDFVKIELIMFSDASKDMFGTVGYLRFEYPNHHVEIRLVFSKCRIRPCNSTFTIPQLELMGAECAVNAAIMLVNELHVKLDRVVFFTDNTCVLQWITNDVGNNLALRWAAGRVKKVRDRLTMLEDRKLRPTIRYVPTDQNPADLTTRGCSTTELKSNELWHFGPAFLRKTEEHWPVVGEIAAQDPVGIPVCSVSVSDRELGNKCENGDRAGIVSKPFSTFVPYSRTNSLNKLTSIVNYGLQFVAKCIKKRNDRFPENKILCTGYTLRSFIVADGDDDEDAEATLGVQPPQMFNPELGEDGLYRHRRPFCNSKNPKLTEEMKRPIIIIEEHPLAPLLVYEVHENLLHQGVKQMVFELQKRYWMRRIGRVVRRVRAECVTCRKIHARPFAYPYADALPPVRCQAVAPFAFIGLDYFGPLSYKSDCGKGKVWVLITTCLVTRAVHMELVMDNTTSSFITALGRVFARRGVPQSILSDNAPTFKLGYSIVNIGLKTLVNKSATLTSYLAEKEIDIKLITPFSPWKGGVYERLIAIAKNMIFKVIGTSRVSFLELESLIIEAEIILNSRPITPNQNQLVDTEAIRPVDYIMPNVRLATPWDDESVEELFTGGKTERLTRKLLEGVQAMKLKLWNRFSDEYYTFLRESVVRTAAHSRLAPAVGQVVLVVTHQRYKWPIGVIRELIYSSAVRSVRVKVGKHTLEKSVNHLVPLEVSNAEPWIPQSAADKSQSSHSSELRKTGDNQERDSVREEQRVQRTRPCLPRKAKERKKSNVYQEEEVWNIIFGMIHQSETTSENPVSEVRVAPRSVVKGMENHRLSQRG</sequence>
<dbReference type="InterPro" id="IPR012337">
    <property type="entry name" value="RNaseH-like_sf"/>
</dbReference>
<dbReference type="Gene3D" id="3.30.420.10">
    <property type="entry name" value="Ribonuclease H-like superfamily/Ribonuclease H"/>
    <property type="match status" value="1"/>
</dbReference>
<dbReference type="Gene3D" id="3.10.10.10">
    <property type="entry name" value="HIV Type 1 Reverse Transcriptase, subunit A, domain 1"/>
    <property type="match status" value="1"/>
</dbReference>
<dbReference type="Pfam" id="PF17921">
    <property type="entry name" value="Integrase_H2C2"/>
    <property type="match status" value="1"/>
</dbReference>
<feature type="region of interest" description="Disordered" evidence="3">
    <location>
        <begin position="1"/>
        <end position="27"/>
    </location>
</feature>
<dbReference type="Gene3D" id="3.30.70.270">
    <property type="match status" value="1"/>
</dbReference>
<dbReference type="InterPro" id="IPR043502">
    <property type="entry name" value="DNA/RNA_pol_sf"/>
</dbReference>
<keyword evidence="1" id="KW-0862">Zinc</keyword>
<dbReference type="InterPro" id="IPR043128">
    <property type="entry name" value="Rev_trsase/Diguanyl_cyclase"/>
</dbReference>
<feature type="region of interest" description="Disordered" evidence="3">
    <location>
        <begin position="300"/>
        <end position="325"/>
    </location>
</feature>
<dbReference type="InterPro" id="IPR041588">
    <property type="entry name" value="Integrase_H2C2"/>
</dbReference>
<dbReference type="Pfam" id="PF00078">
    <property type="entry name" value="RVT_1"/>
    <property type="match status" value="1"/>
</dbReference>
<evidence type="ECO:0000259" key="5">
    <source>
        <dbReference type="PROSITE" id="PS50994"/>
    </source>
</evidence>